<organism evidence="2 3">
    <name type="scientific">Salvia divinorum</name>
    <name type="common">Maria pastora</name>
    <name type="synonym">Diviner's sage</name>
    <dbReference type="NCBI Taxonomy" id="28513"/>
    <lineage>
        <taxon>Eukaryota</taxon>
        <taxon>Viridiplantae</taxon>
        <taxon>Streptophyta</taxon>
        <taxon>Embryophyta</taxon>
        <taxon>Tracheophyta</taxon>
        <taxon>Spermatophyta</taxon>
        <taxon>Magnoliopsida</taxon>
        <taxon>eudicotyledons</taxon>
        <taxon>Gunneridae</taxon>
        <taxon>Pentapetalae</taxon>
        <taxon>asterids</taxon>
        <taxon>lamiids</taxon>
        <taxon>Lamiales</taxon>
        <taxon>Lamiaceae</taxon>
        <taxon>Nepetoideae</taxon>
        <taxon>Mentheae</taxon>
        <taxon>Salviinae</taxon>
        <taxon>Salvia</taxon>
        <taxon>Salvia subgen. Calosphace</taxon>
    </lineage>
</organism>
<dbReference type="AlphaFoldDB" id="A0ABD1FUK8"/>
<evidence type="ECO:0000256" key="1">
    <source>
        <dbReference type="SAM" id="SignalP"/>
    </source>
</evidence>
<keyword evidence="1" id="KW-0732">Signal</keyword>
<sequence length="184" mass="19139">MAKMVQSALLATLALLLVSAAYADLEEACKKTTDPAYCKTLLEPSAAEFADNNPAKMQAASTKAAVEKIVAVRTLLSGPLASGARDNKTREAIRLCLVDVNNSPLSTSKRRGSNTAISPQAERSEAISTAAMAAEEMVKCQNTLKRNEKDAKAAGGDSAEITTQGIKAAAEAELACNIAKGLIA</sequence>
<dbReference type="EMBL" id="JBEAFC010000011">
    <property type="protein sequence ID" value="KAL1535512.1"/>
    <property type="molecule type" value="Genomic_DNA"/>
</dbReference>
<name>A0ABD1FUK8_SALDI</name>
<proteinExistence type="predicted"/>
<keyword evidence="3" id="KW-1185">Reference proteome</keyword>
<dbReference type="Gene3D" id="1.20.140.40">
    <property type="entry name" value="Invertase/pectin methylesterase inhibitor family protein"/>
    <property type="match status" value="1"/>
</dbReference>
<gene>
    <name evidence="2" type="ORF">AAHA92_28283</name>
</gene>
<protein>
    <recommendedName>
        <fullName evidence="4">Pectinesterase inhibitor domain-containing protein</fullName>
    </recommendedName>
</protein>
<feature type="chain" id="PRO_5044745609" description="Pectinesterase inhibitor domain-containing protein" evidence="1">
    <location>
        <begin position="24"/>
        <end position="184"/>
    </location>
</feature>
<dbReference type="SUPFAM" id="SSF101148">
    <property type="entry name" value="Plant invertase/pectin methylesterase inhibitor"/>
    <property type="match status" value="1"/>
</dbReference>
<feature type="signal peptide" evidence="1">
    <location>
        <begin position="1"/>
        <end position="23"/>
    </location>
</feature>
<dbReference type="InterPro" id="IPR035513">
    <property type="entry name" value="Invertase/methylesterase_inhib"/>
</dbReference>
<comment type="caution">
    <text evidence="2">The sequence shown here is derived from an EMBL/GenBank/DDBJ whole genome shotgun (WGS) entry which is preliminary data.</text>
</comment>
<reference evidence="2 3" key="1">
    <citation type="submission" date="2024-06" db="EMBL/GenBank/DDBJ databases">
        <title>A chromosome level genome sequence of Diviner's sage (Salvia divinorum).</title>
        <authorList>
            <person name="Ford S.A."/>
            <person name="Ro D.-K."/>
            <person name="Ness R.W."/>
            <person name="Phillips M.A."/>
        </authorList>
    </citation>
    <scope>NUCLEOTIDE SEQUENCE [LARGE SCALE GENOMIC DNA]</scope>
    <source>
        <strain evidence="2">SAF-2024a</strain>
        <tissue evidence="2">Leaf</tissue>
    </source>
</reference>
<evidence type="ECO:0008006" key="4">
    <source>
        <dbReference type="Google" id="ProtNLM"/>
    </source>
</evidence>
<evidence type="ECO:0000313" key="3">
    <source>
        <dbReference type="Proteomes" id="UP001567538"/>
    </source>
</evidence>
<accession>A0ABD1FUK8</accession>
<dbReference type="Proteomes" id="UP001567538">
    <property type="component" value="Unassembled WGS sequence"/>
</dbReference>
<evidence type="ECO:0000313" key="2">
    <source>
        <dbReference type="EMBL" id="KAL1535512.1"/>
    </source>
</evidence>